<evidence type="ECO:0000256" key="2">
    <source>
        <dbReference type="SAM" id="SignalP"/>
    </source>
</evidence>
<keyword evidence="5" id="KW-1185">Reference proteome</keyword>
<dbReference type="PANTHER" id="PTHR40124">
    <property type="match status" value="1"/>
</dbReference>
<name>A0A166GAR9_9AGAM</name>
<dbReference type="AlphaFoldDB" id="A0A166GAR9"/>
<dbReference type="Gene3D" id="2.60.120.200">
    <property type="match status" value="1"/>
</dbReference>
<evidence type="ECO:0000259" key="3">
    <source>
        <dbReference type="Pfam" id="PF21294"/>
    </source>
</evidence>
<organism evidence="4 5">
    <name type="scientific">Sistotremastrum suecicum HHB10207 ss-3</name>
    <dbReference type="NCBI Taxonomy" id="1314776"/>
    <lineage>
        <taxon>Eukaryota</taxon>
        <taxon>Fungi</taxon>
        <taxon>Dikarya</taxon>
        <taxon>Basidiomycota</taxon>
        <taxon>Agaricomycotina</taxon>
        <taxon>Agaricomycetes</taxon>
        <taxon>Sistotremastrales</taxon>
        <taxon>Sistotremastraceae</taxon>
        <taxon>Sistotremastrum</taxon>
    </lineage>
</organism>
<reference evidence="4 5" key="1">
    <citation type="journal article" date="2016" name="Mol. Biol. Evol.">
        <title>Comparative Genomics of Early-Diverging Mushroom-Forming Fungi Provides Insights into the Origins of Lignocellulose Decay Capabilities.</title>
        <authorList>
            <person name="Nagy L.G."/>
            <person name="Riley R."/>
            <person name="Tritt A."/>
            <person name="Adam C."/>
            <person name="Daum C."/>
            <person name="Floudas D."/>
            <person name="Sun H."/>
            <person name="Yadav J.S."/>
            <person name="Pangilinan J."/>
            <person name="Larsson K.H."/>
            <person name="Matsuura K."/>
            <person name="Barry K."/>
            <person name="Labutti K."/>
            <person name="Kuo R."/>
            <person name="Ohm R.A."/>
            <person name="Bhattacharya S.S."/>
            <person name="Shirouzu T."/>
            <person name="Yoshinaga Y."/>
            <person name="Martin F.M."/>
            <person name="Grigoriev I.V."/>
            <person name="Hibbett D.S."/>
        </authorList>
    </citation>
    <scope>NUCLEOTIDE SEQUENCE [LARGE SCALE GENOMIC DNA]</scope>
    <source>
        <strain evidence="4 5">HHB10207 ss-3</strain>
    </source>
</reference>
<feature type="chain" id="PRO_5007873788" description="Polysaccharide lyase 14 domain-containing protein" evidence="2">
    <location>
        <begin position="28"/>
        <end position="384"/>
    </location>
</feature>
<proteinExistence type="predicted"/>
<keyword evidence="2" id="KW-0732">Signal</keyword>
<evidence type="ECO:0000313" key="5">
    <source>
        <dbReference type="Proteomes" id="UP000076798"/>
    </source>
</evidence>
<dbReference type="OrthoDB" id="2395160at2759"/>
<protein>
    <recommendedName>
        <fullName evidence="3">Polysaccharide lyase 14 domain-containing protein</fullName>
    </recommendedName>
</protein>
<sequence>MHGIFPRLTSTALYILFAFSAGALVSADSPQDIASAYGLATSTSLVFPTATLATSDATSFMVSNWGLGKGRVEDDPSDLAFVSDPFPTKPVPTKSDPSNTNGPVLQVDYPAGSFSGATGGAQFTSLFNGSQPWQSMLVSYEVAFAAGFNFVKGGKLPGIRGGPEPDGCSGGSQPTGADCFTARLMWRTNGAGEIYAYIPPTGITCSTSKGQFICNSDFGISIDRGSFTFPTGQWSRVSLLVLLNDPPSESNGYMGLYFNDVQAISQSGLQIRTADTVNATGLFFSTFFGGADSSWATPTDQHTYFRNMNIWASPAGSNLTASSPESSTSQPTSSAKSGKSTHSSSSPGSTATGSISNGMRVRVFQSFYVASSIAFSLFSVFGML</sequence>
<dbReference type="Pfam" id="PF21294">
    <property type="entry name" value="Polysacc_lyase_14"/>
    <property type="match status" value="1"/>
</dbReference>
<feature type="region of interest" description="Disordered" evidence="1">
    <location>
        <begin position="318"/>
        <end position="353"/>
    </location>
</feature>
<dbReference type="Proteomes" id="UP000076798">
    <property type="component" value="Unassembled WGS sequence"/>
</dbReference>
<gene>
    <name evidence="4" type="ORF">SISSUDRAFT_1000698</name>
</gene>
<feature type="domain" description="Polysaccharide lyase 14" evidence="3">
    <location>
        <begin position="99"/>
        <end position="308"/>
    </location>
</feature>
<dbReference type="InterPro" id="IPR048958">
    <property type="entry name" value="Polysacc_lyase_14"/>
</dbReference>
<accession>A0A166GAR9</accession>
<feature type="signal peptide" evidence="2">
    <location>
        <begin position="1"/>
        <end position="27"/>
    </location>
</feature>
<dbReference type="PANTHER" id="PTHR40124:SF1">
    <property type="entry name" value="DISAGGREGATASE RELATED REPEAT PROTEIN"/>
    <property type="match status" value="1"/>
</dbReference>
<evidence type="ECO:0000313" key="4">
    <source>
        <dbReference type="EMBL" id="KZT41486.1"/>
    </source>
</evidence>
<evidence type="ECO:0000256" key="1">
    <source>
        <dbReference type="SAM" id="MobiDB-lite"/>
    </source>
</evidence>
<dbReference type="EMBL" id="KV428021">
    <property type="protein sequence ID" value="KZT41486.1"/>
    <property type="molecule type" value="Genomic_DNA"/>
</dbReference>